<feature type="transmembrane region" description="Helical" evidence="8">
    <location>
        <begin position="172"/>
        <end position="192"/>
    </location>
</feature>
<name>A0A1L0BQ03_9ASCO</name>
<evidence type="ECO:0000256" key="1">
    <source>
        <dbReference type="ARBA" id="ARBA00004141"/>
    </source>
</evidence>
<dbReference type="InterPro" id="IPR020846">
    <property type="entry name" value="MFS_dom"/>
</dbReference>
<dbReference type="FunFam" id="1.20.1250.20:FF:000134">
    <property type="entry name" value="MFS sugar transporter protein"/>
    <property type="match status" value="1"/>
</dbReference>
<evidence type="ECO:0000256" key="6">
    <source>
        <dbReference type="ARBA" id="ARBA00023136"/>
    </source>
</evidence>
<keyword evidence="4 8" id="KW-0812">Transmembrane</keyword>
<feature type="transmembrane region" description="Helical" evidence="8">
    <location>
        <begin position="433"/>
        <end position="451"/>
    </location>
</feature>
<keyword evidence="6 8" id="KW-0472">Membrane</keyword>
<feature type="transmembrane region" description="Helical" evidence="8">
    <location>
        <begin position="142"/>
        <end position="160"/>
    </location>
</feature>
<dbReference type="InterPro" id="IPR003663">
    <property type="entry name" value="Sugar/inositol_transpt"/>
</dbReference>
<dbReference type="GO" id="GO:0005351">
    <property type="term" value="F:carbohydrate:proton symporter activity"/>
    <property type="evidence" value="ECO:0007669"/>
    <property type="project" value="TreeGrafter"/>
</dbReference>
<dbReference type="Proteomes" id="UP000182259">
    <property type="component" value="Chromosome III"/>
</dbReference>
<sequence length="529" mass="59538">MTSIDSVNKSTHDLLDEREVKIDDLLANDILWWKVSHLRMLILAIFLISMTPTINGYDGSMLNGLQSLPHWRSAMGNPERYVLGHLSTGPIYGGIICIPIAPIICDKYGRRISLFVGGVLAIIGGVLQGVSNSYGLFLGSRMIIGFGGYMCGIAAPVLISEISYPSHRETCTFGYNVCWYIGAIAAAWVTYATRVYDSNASWKIPSYLQALLPLIQVLFIWIIPESPRFYISKGKKEKAREVLTKYHIGNSTDPERIKLVDFEMEQIETAINLEKASTNSSYLDFITKANFRKRLFICIFVPVMQQLSGNALVSYYLAKVLESIGITGSKEQLEINGCLMIYNLVICCTLTGFVRKIKRRTMFLTCIPGMLISYIIWTILSARNQQTNFEHKSLANGVLAMIFFFYFFYDIGLNGLPSLYLTEILPFSHRAKGFNILLVANLCVSVFNGYANPVAMYYILWKYYIVYCVFLAFELVLVYFFFPETSGYTLEEVGQVFGDIPVPPISLTKLGELDDAKVSVVHEDVAQKV</sequence>
<accession>A0A1L0BQ03</accession>
<dbReference type="Gene3D" id="1.20.1250.20">
    <property type="entry name" value="MFS general substrate transporter like domains"/>
    <property type="match status" value="1"/>
</dbReference>
<evidence type="ECO:0000256" key="5">
    <source>
        <dbReference type="ARBA" id="ARBA00022989"/>
    </source>
</evidence>
<dbReference type="EMBL" id="LT635766">
    <property type="protein sequence ID" value="SGZ53323.1"/>
    <property type="molecule type" value="Genomic_DNA"/>
</dbReference>
<evidence type="ECO:0000259" key="9">
    <source>
        <dbReference type="PROSITE" id="PS50850"/>
    </source>
</evidence>
<feature type="transmembrane region" description="Helical" evidence="8">
    <location>
        <begin position="204"/>
        <end position="223"/>
    </location>
</feature>
<evidence type="ECO:0000256" key="8">
    <source>
        <dbReference type="SAM" id="Phobius"/>
    </source>
</evidence>
<protein>
    <submittedName>
        <fullName evidence="10">CIC11C00000003715</fullName>
    </submittedName>
</protein>
<dbReference type="InterPro" id="IPR036259">
    <property type="entry name" value="MFS_trans_sf"/>
</dbReference>
<feature type="transmembrane region" description="Helical" evidence="8">
    <location>
        <begin position="112"/>
        <end position="130"/>
    </location>
</feature>
<dbReference type="NCBIfam" id="TIGR00879">
    <property type="entry name" value="SP"/>
    <property type="match status" value="1"/>
</dbReference>
<organism evidence="10 11">
    <name type="scientific">Sungouiella intermedia</name>
    <dbReference type="NCBI Taxonomy" id="45354"/>
    <lineage>
        <taxon>Eukaryota</taxon>
        <taxon>Fungi</taxon>
        <taxon>Dikarya</taxon>
        <taxon>Ascomycota</taxon>
        <taxon>Saccharomycotina</taxon>
        <taxon>Pichiomycetes</taxon>
        <taxon>Metschnikowiaceae</taxon>
        <taxon>Sungouiella</taxon>
    </lineage>
</organism>
<feature type="transmembrane region" description="Helical" evidence="8">
    <location>
        <begin position="400"/>
        <end position="421"/>
    </location>
</feature>
<evidence type="ECO:0000313" key="10">
    <source>
        <dbReference type="EMBL" id="SGZ53323.1"/>
    </source>
</evidence>
<dbReference type="SUPFAM" id="SSF103473">
    <property type="entry name" value="MFS general substrate transporter"/>
    <property type="match status" value="1"/>
</dbReference>
<comment type="similarity">
    <text evidence="2 7">Belongs to the major facilitator superfamily. Sugar transporter (TC 2.A.1.1) family.</text>
</comment>
<dbReference type="Pfam" id="PF00083">
    <property type="entry name" value="Sugar_tr"/>
    <property type="match status" value="1"/>
</dbReference>
<dbReference type="GO" id="GO:0016020">
    <property type="term" value="C:membrane"/>
    <property type="evidence" value="ECO:0007669"/>
    <property type="project" value="UniProtKB-SubCell"/>
</dbReference>
<feature type="transmembrane region" description="Helical" evidence="8">
    <location>
        <begin position="82"/>
        <end position="105"/>
    </location>
</feature>
<keyword evidence="3 7" id="KW-0813">Transport</keyword>
<comment type="subcellular location">
    <subcellularLocation>
        <location evidence="1">Membrane</location>
        <topology evidence="1">Multi-pass membrane protein</topology>
    </subcellularLocation>
</comment>
<dbReference type="PANTHER" id="PTHR48022">
    <property type="entry name" value="PLASTIDIC GLUCOSE TRANSPORTER 4"/>
    <property type="match status" value="1"/>
</dbReference>
<keyword evidence="5 8" id="KW-1133">Transmembrane helix</keyword>
<evidence type="ECO:0000256" key="2">
    <source>
        <dbReference type="ARBA" id="ARBA00010992"/>
    </source>
</evidence>
<dbReference type="PANTHER" id="PTHR48022:SF24">
    <property type="entry name" value="HEXOSE TRANSPORTER PROTEIN (AFU_ORTHOLOGUE AFUA_8G04480)"/>
    <property type="match status" value="1"/>
</dbReference>
<dbReference type="AlphaFoldDB" id="A0A1L0BQ03"/>
<evidence type="ECO:0000256" key="7">
    <source>
        <dbReference type="RuleBase" id="RU003346"/>
    </source>
</evidence>
<dbReference type="InterPro" id="IPR005828">
    <property type="entry name" value="MFS_sugar_transport-like"/>
</dbReference>
<feature type="transmembrane region" description="Helical" evidence="8">
    <location>
        <begin position="361"/>
        <end position="380"/>
    </location>
</feature>
<feature type="domain" description="Major facilitator superfamily (MFS) profile" evidence="9">
    <location>
        <begin position="44"/>
        <end position="486"/>
    </location>
</feature>
<evidence type="ECO:0000256" key="4">
    <source>
        <dbReference type="ARBA" id="ARBA00022692"/>
    </source>
</evidence>
<feature type="transmembrane region" description="Helical" evidence="8">
    <location>
        <begin position="40"/>
        <end position="62"/>
    </location>
</feature>
<feature type="transmembrane region" description="Helical" evidence="8">
    <location>
        <begin position="463"/>
        <end position="482"/>
    </location>
</feature>
<feature type="transmembrane region" description="Helical" evidence="8">
    <location>
        <begin position="295"/>
        <end position="318"/>
    </location>
</feature>
<dbReference type="InterPro" id="IPR050360">
    <property type="entry name" value="MFS_Sugar_Transporters"/>
</dbReference>
<feature type="transmembrane region" description="Helical" evidence="8">
    <location>
        <begin position="333"/>
        <end position="354"/>
    </location>
</feature>
<proteinExistence type="inferred from homology"/>
<evidence type="ECO:0000256" key="3">
    <source>
        <dbReference type="ARBA" id="ARBA00022448"/>
    </source>
</evidence>
<dbReference type="PROSITE" id="PS50850">
    <property type="entry name" value="MFS"/>
    <property type="match status" value="1"/>
</dbReference>
<gene>
    <name evidence="10" type="ORF">SAMEA4029009_CIC11G00000003715</name>
</gene>
<reference evidence="10 11" key="1">
    <citation type="submission" date="2016-10" db="EMBL/GenBank/DDBJ databases">
        <authorList>
            <person name="de Groot N.N."/>
        </authorList>
    </citation>
    <scope>NUCLEOTIDE SEQUENCE [LARGE SCALE GENOMIC DNA]</scope>
    <source>
        <strain evidence="10 11">PYCC 4715</strain>
    </source>
</reference>
<evidence type="ECO:0000313" key="11">
    <source>
        <dbReference type="Proteomes" id="UP000182259"/>
    </source>
</evidence>